<feature type="region of interest" description="Disordered" evidence="3">
    <location>
        <begin position="587"/>
        <end position="621"/>
    </location>
</feature>
<dbReference type="PANTHER" id="PTHR24117:SF9">
    <property type="entry name" value="BCL-6 COREPRESSOR PCGF1 BINDING DOMAIN-CONTAINING PROTEIN"/>
    <property type="match status" value="1"/>
</dbReference>
<feature type="compositionally biased region" description="Polar residues" evidence="3">
    <location>
        <begin position="311"/>
        <end position="340"/>
    </location>
</feature>
<dbReference type="SMART" id="SM00248">
    <property type="entry name" value="ANK"/>
    <property type="match status" value="3"/>
</dbReference>
<feature type="region of interest" description="Disordered" evidence="3">
    <location>
        <begin position="954"/>
        <end position="1069"/>
    </location>
</feature>
<dbReference type="InterPro" id="IPR047144">
    <property type="entry name" value="BCOR-like"/>
</dbReference>
<name>A0ABQ9IVJ5_9CUCU</name>
<evidence type="ECO:0000256" key="3">
    <source>
        <dbReference type="SAM" id="MobiDB-lite"/>
    </source>
</evidence>
<evidence type="ECO:0000313" key="5">
    <source>
        <dbReference type="Proteomes" id="UP001162164"/>
    </source>
</evidence>
<feature type="region of interest" description="Disordered" evidence="3">
    <location>
        <begin position="1516"/>
        <end position="1567"/>
    </location>
</feature>
<evidence type="ECO:0000313" key="4">
    <source>
        <dbReference type="EMBL" id="KAJ8966941.1"/>
    </source>
</evidence>
<feature type="region of interest" description="Disordered" evidence="3">
    <location>
        <begin position="311"/>
        <end position="406"/>
    </location>
</feature>
<dbReference type="InterPro" id="IPR036770">
    <property type="entry name" value="Ankyrin_rpt-contain_sf"/>
</dbReference>
<feature type="compositionally biased region" description="Low complexity" evidence="3">
    <location>
        <begin position="449"/>
        <end position="476"/>
    </location>
</feature>
<accession>A0ABQ9IVJ5</accession>
<keyword evidence="5" id="KW-1185">Reference proteome</keyword>
<gene>
    <name evidence="4" type="ORF">NQ317_011549</name>
</gene>
<evidence type="ECO:0000256" key="2">
    <source>
        <dbReference type="PROSITE-ProRule" id="PRU00023"/>
    </source>
</evidence>
<feature type="compositionally biased region" description="Polar residues" evidence="3">
    <location>
        <begin position="61"/>
        <end position="112"/>
    </location>
</feature>
<feature type="compositionally biased region" description="Polar residues" evidence="3">
    <location>
        <begin position="363"/>
        <end position="381"/>
    </location>
</feature>
<feature type="compositionally biased region" description="Polar residues" evidence="3">
    <location>
        <begin position="591"/>
        <end position="600"/>
    </location>
</feature>
<dbReference type="Proteomes" id="UP001162164">
    <property type="component" value="Unassembled WGS sequence"/>
</dbReference>
<feature type="region of interest" description="Disordered" evidence="3">
    <location>
        <begin position="125"/>
        <end position="283"/>
    </location>
</feature>
<sequence>MEINIFNIESDLSRFYLQVMDVTFTNVLEGARQYFQGLPTGTNPSAGPALYPTEGHHRNISDQTPEMPPSSSYWSPQPTEHQRQSTGDHTSVQRPPSHNSDSSRPPSHSQYLEQQSRIHYPGSYQEQYATSHQQQQQQQSFQFPRPQSREAPSNHPQYQSHNPPSSPYQIPSPYHHQTPSPQLPRAPSREQIVPRVPSREQSAPRVPSREQTIPPVPSREQLVPRASSREQMTTQYSQASENYPNYSQSRSYYSIPSQPKQAQSNNTYRAPTSSQSYPSTQQQNTYYKPVYSSQQQTSHQNVYANSRPSNIQQPEVSHQNTHSSSAHSDNEQVSIRTTHNLPPIAAISNYHSSRIAREPTRPVNISNSRSNPMPSNYSVNTSQQSSNAMSSSSIIQQTPARSQSYIPSTTTTNYQQEYSPYTTQSYQQQYQYSAVVTTQAHSQVIMTTSNSSNYHPTTSSSSSQYYQYSKLQSPSSNTSVPRNQPHAIPPASQRQPQRPVDNLNGRMVVKRESPLDLSVKTVRTPADSTLGDADNDNRNKYYHNARLAQPSISAHRYPQIDVNSFSQSVTQRPAQSQSVTAPKVEFHPNFNVPSLSQPPKLQQRRVTDEPKRNTFPEKAHSSNRLLYESKAVSHHSTDRYPTVSIPSVAHVNSYIQSQQMPPKGQMSSIPRMDFPTPSHKTNSLPADIAPPIVPNKVPKSEIWRESIDLQIEQKLLNYQQQQQAKMSHPTSKPSMVNGTYPSLIQDKNKEMYPTYQKQNYENVAHHSAYNVTNHYQAQTNHSQTYVPSPATTHQYPNYGYPSQQPQVPNTYLYTNSKTIPNSSTVLTNAKNTAGGAVGKKVLDILRNSLEIKGQKKIYEQLKSHENFTQHPRSDVQHPSTDCPISDKQSLDTVIMNHATSNPDYDGLAAFLAARIRTKGELKQGGLPTPNIATNNTSISESRLQGIIENQLKSPMKQDTVQGSVYSAASSSPPKVPKDRPTSYAPRKRLFSRNEEDPTNNNVPLRDKSGMRSSSETSVFDFPDSDSESDMAGRESLEAMRKGRKSSLKHSTPIEVVAEPPRPPSPSDDIFAKLCDTFVEQLKSGAAKRKVRRKKGMEAEVLAKLETVTKENPLDFEIKCEVKVEEKESKVIKEADKEGSPMIIPISSEIKEEAETLLSVEPTSVEPSSIEPSSVDSKSTVESALTPLLEIESKLVIVSDIKKEDPVFINNKKAVRRKLVSSSDSSDNEAEQETKEEDKLESVVETLKEPAVHFSLPDLDPCPQSPTAFITADGEKDSVKKTKLKKIKSEPIDSDNESNSSFNIFSKKTNYDSEGSASVKSLPNTAKEMSILDKLLEKYGGRKKRKVKRKDDHSPKVIPKSENRVELLPTPSLEAKENVKESKKLSPVIKTESVLLGFRKTTINNFKDAFIKSANNIVGINEQFSTVVMKSRTRKQNRVLKQRATIKEVFGEDRPASAPPVTCVNDIQDAILDSSFSEIKDGTDKENDVSDTKLMLKNKLLSKGKKKEKNNVLKHLTDKKPKTEIQDEMEDETRSLEDVVIKRDPDEKSETPSIDGDDGSISGRRRGKYGKVRRKLSSGFDYIRKKKKYKKEVVDVECGEKKKRKNIISKTLESIDDIQKEIKTWVLNKGIGETHLHRAARLGYTDITAYCLEKMECTPSPKDNAGYTPLHEACSRGHLDIAKLLLSNAVLMLVRVLKGEFRFPRKRRADILAREGSARCLIGLEPILGGPYPMEVSAISRGCGCTIGPTGDLSRFTRLSKTVFVEIARLLLSYGADPTLATYSGLTPLALTNDEATKDFLKNHLNDIEGEQSPPWYLYGPATFFDPLSEIGYNILDGIPDPDPQVEEEDIEFEVSESLLPNLYTLRNESPNERWVLLQDLSNLLKIKSRDALLRQICPPSTSSAIFNYKSVLRELKMSDFLEQAHCCQFLNANEKVNTRASKIALVKYTDKVKELLNVETLVITTR</sequence>
<protein>
    <recommendedName>
        <fullName evidence="6">BCL-6 corepressor</fullName>
    </recommendedName>
</protein>
<feature type="region of interest" description="Disordered" evidence="3">
    <location>
        <begin position="1341"/>
        <end position="1361"/>
    </location>
</feature>
<feature type="compositionally biased region" description="Polar residues" evidence="3">
    <location>
        <begin position="229"/>
        <end position="270"/>
    </location>
</feature>
<dbReference type="Gene3D" id="3.10.260.40">
    <property type="entry name" value="BCL-6 corepressor, PCGF1 binding domain"/>
    <property type="match status" value="1"/>
</dbReference>
<comment type="similarity">
    <text evidence="1">Belongs to the BCOR family.</text>
</comment>
<evidence type="ECO:0008006" key="6">
    <source>
        <dbReference type="Google" id="ProtNLM"/>
    </source>
</evidence>
<feature type="region of interest" description="Disordered" evidence="3">
    <location>
        <begin position="1253"/>
        <end position="1273"/>
    </location>
</feature>
<dbReference type="EMBL" id="JAPWTJ010002265">
    <property type="protein sequence ID" value="KAJ8966941.1"/>
    <property type="molecule type" value="Genomic_DNA"/>
</dbReference>
<keyword evidence="2" id="KW-0040">ANK repeat</keyword>
<dbReference type="PROSITE" id="PS50297">
    <property type="entry name" value="ANK_REP_REGION"/>
    <property type="match status" value="1"/>
</dbReference>
<feature type="compositionally biased region" description="Basic and acidic residues" evidence="3">
    <location>
        <begin position="1231"/>
        <end position="1241"/>
    </location>
</feature>
<feature type="compositionally biased region" description="Basic and acidic residues" evidence="3">
    <location>
        <begin position="1348"/>
        <end position="1361"/>
    </location>
</feature>
<dbReference type="CDD" id="cd14259">
    <property type="entry name" value="PUFD_like"/>
    <property type="match status" value="1"/>
</dbReference>
<evidence type="ECO:0000256" key="1">
    <source>
        <dbReference type="ARBA" id="ARBA00034703"/>
    </source>
</evidence>
<feature type="compositionally biased region" description="Low complexity" evidence="3">
    <location>
        <begin position="133"/>
        <end position="146"/>
    </location>
</feature>
<feature type="compositionally biased region" description="Basic and acidic residues" evidence="3">
    <location>
        <begin position="1531"/>
        <end position="1549"/>
    </location>
</feature>
<dbReference type="Gene3D" id="1.25.40.20">
    <property type="entry name" value="Ankyrin repeat-containing domain"/>
    <property type="match status" value="1"/>
</dbReference>
<dbReference type="InterPro" id="IPR038227">
    <property type="entry name" value="PUFD_som_sf"/>
</dbReference>
<feature type="compositionally biased region" description="Basic and acidic residues" evidence="3">
    <location>
        <begin position="1030"/>
        <end position="1040"/>
    </location>
</feature>
<feature type="compositionally biased region" description="Low complexity" evidence="3">
    <location>
        <begin position="963"/>
        <end position="972"/>
    </location>
</feature>
<feature type="compositionally biased region" description="Low complexity" evidence="3">
    <location>
        <begin position="1158"/>
        <end position="1177"/>
    </location>
</feature>
<feature type="compositionally biased region" description="Polar residues" evidence="3">
    <location>
        <begin position="150"/>
        <end position="162"/>
    </location>
</feature>
<proteinExistence type="inferred from homology"/>
<feature type="region of interest" description="Disordered" evidence="3">
    <location>
        <begin position="1215"/>
        <end position="1241"/>
    </location>
</feature>
<feature type="compositionally biased region" description="Low complexity" evidence="3">
    <location>
        <begin position="382"/>
        <end position="397"/>
    </location>
</feature>
<dbReference type="Pfam" id="PF12796">
    <property type="entry name" value="Ank_2"/>
    <property type="match status" value="1"/>
</dbReference>
<feature type="compositionally biased region" description="Basic and acidic residues" evidence="3">
    <location>
        <begin position="605"/>
        <end position="620"/>
    </location>
</feature>
<feature type="compositionally biased region" description="Low complexity" evidence="3">
    <location>
        <begin position="271"/>
        <end position="283"/>
    </location>
</feature>
<dbReference type="PANTHER" id="PTHR24117">
    <property type="entry name" value="AGAP007537-PB"/>
    <property type="match status" value="1"/>
</dbReference>
<feature type="region of interest" description="Disordered" evidence="3">
    <location>
        <begin position="449"/>
        <end position="500"/>
    </location>
</feature>
<feature type="region of interest" description="Disordered" evidence="3">
    <location>
        <begin position="1158"/>
        <end position="1180"/>
    </location>
</feature>
<feature type="repeat" description="ANK" evidence="2">
    <location>
        <begin position="1664"/>
        <end position="1687"/>
    </location>
</feature>
<comment type="caution">
    <text evidence="4">The sequence shown here is derived from an EMBL/GenBank/DDBJ whole genome shotgun (WGS) entry which is preliminary data.</text>
</comment>
<dbReference type="PRINTS" id="PR01415">
    <property type="entry name" value="ANKYRIN"/>
</dbReference>
<organism evidence="4 5">
    <name type="scientific">Molorchus minor</name>
    <dbReference type="NCBI Taxonomy" id="1323400"/>
    <lineage>
        <taxon>Eukaryota</taxon>
        <taxon>Metazoa</taxon>
        <taxon>Ecdysozoa</taxon>
        <taxon>Arthropoda</taxon>
        <taxon>Hexapoda</taxon>
        <taxon>Insecta</taxon>
        <taxon>Pterygota</taxon>
        <taxon>Neoptera</taxon>
        <taxon>Endopterygota</taxon>
        <taxon>Coleoptera</taxon>
        <taxon>Polyphaga</taxon>
        <taxon>Cucujiformia</taxon>
        <taxon>Chrysomeloidea</taxon>
        <taxon>Cerambycidae</taxon>
        <taxon>Lamiinae</taxon>
        <taxon>Monochamini</taxon>
        <taxon>Molorchus</taxon>
    </lineage>
</organism>
<dbReference type="InterPro" id="IPR002110">
    <property type="entry name" value="Ankyrin_rpt"/>
</dbReference>
<dbReference type="PROSITE" id="PS50088">
    <property type="entry name" value="ANK_REPEAT"/>
    <property type="match status" value="1"/>
</dbReference>
<reference evidence="4" key="1">
    <citation type="journal article" date="2023" name="Insect Mol. Biol.">
        <title>Genome sequencing provides insights into the evolution of gene families encoding plant cell wall-degrading enzymes in longhorned beetles.</title>
        <authorList>
            <person name="Shin N.R."/>
            <person name="Okamura Y."/>
            <person name="Kirsch R."/>
            <person name="Pauchet Y."/>
        </authorList>
    </citation>
    <scope>NUCLEOTIDE SEQUENCE</scope>
    <source>
        <strain evidence="4">MMC_N1</strain>
    </source>
</reference>
<dbReference type="SUPFAM" id="SSF48403">
    <property type="entry name" value="Ankyrin repeat"/>
    <property type="match status" value="1"/>
</dbReference>
<feature type="region of interest" description="Disordered" evidence="3">
    <location>
        <begin position="39"/>
        <end position="112"/>
    </location>
</feature>